<comment type="caution">
    <text evidence="2">The sequence shown here is derived from an EMBL/GenBank/DDBJ whole genome shotgun (WGS) entry which is preliminary data.</text>
</comment>
<dbReference type="Gene3D" id="3.60.15.10">
    <property type="entry name" value="Ribonuclease Z/Hydroxyacylglutathione hydrolase-like"/>
    <property type="match status" value="1"/>
</dbReference>
<protein>
    <submittedName>
        <fullName evidence="2">MBL fold metallo-hydrolase</fullName>
    </submittedName>
</protein>
<keyword evidence="3" id="KW-1185">Reference proteome</keyword>
<dbReference type="RefSeq" id="WP_146938103.1">
    <property type="nucleotide sequence ID" value="NZ_BJXW01000022.1"/>
</dbReference>
<dbReference type="Pfam" id="PF00753">
    <property type="entry name" value="Lactamase_B"/>
    <property type="match status" value="1"/>
</dbReference>
<name>A0A511V1D0_9BACI</name>
<sequence length="313" mass="35767">MQQPLLIDQDLYLIDGFDMNIRKRTSIYVLAKEKLTLIGIGPSPSVPYVQRGLQKLGFHMEEVEYVILTHAHLDHAGGIGLFMQSCPNAKIICHPDAVQYLLQPRKVAAVTRAMYGDNFTDFFDPIRKVYEEDIITKQDGDELDIGIDCTLRFIETPGHMPHHLVIYDKETKRLFTGNSAGIRYEQLAQVGVDFVLPFTPANQFDPEAMKKSLEKLKQLPIKQLCYGHFGVTNEPEKALHQVSNWLDIFIDIGEQAFVRGDTYDDLMKQLQQKVTQDLLKQGIMANDDVYLLINLDLYLSSLGLIDYFQKIEQ</sequence>
<evidence type="ECO:0000313" key="3">
    <source>
        <dbReference type="Proteomes" id="UP000321491"/>
    </source>
</evidence>
<evidence type="ECO:0000313" key="2">
    <source>
        <dbReference type="EMBL" id="GEN31718.1"/>
    </source>
</evidence>
<keyword evidence="2" id="KW-0378">Hydrolase</keyword>
<dbReference type="PANTHER" id="PTHR42951:SF22">
    <property type="entry name" value="METALLO BETA-LACTAMASE SUPERFAMILY LIPOPROTEIN"/>
    <property type="match status" value="1"/>
</dbReference>
<dbReference type="Proteomes" id="UP000321491">
    <property type="component" value="Unassembled WGS sequence"/>
</dbReference>
<dbReference type="PANTHER" id="PTHR42951">
    <property type="entry name" value="METALLO-BETA-LACTAMASE DOMAIN-CONTAINING"/>
    <property type="match status" value="1"/>
</dbReference>
<gene>
    <name evidence="2" type="ORF">CQU01_19560</name>
</gene>
<feature type="domain" description="Metallo-beta-lactamase" evidence="1">
    <location>
        <begin position="24"/>
        <end position="228"/>
    </location>
</feature>
<proteinExistence type="predicted"/>
<dbReference type="EMBL" id="BJXW01000022">
    <property type="protein sequence ID" value="GEN31718.1"/>
    <property type="molecule type" value="Genomic_DNA"/>
</dbReference>
<dbReference type="CDD" id="cd07726">
    <property type="entry name" value="ST1585-like_MBL-fold"/>
    <property type="match status" value="1"/>
</dbReference>
<dbReference type="InterPro" id="IPR001279">
    <property type="entry name" value="Metallo-B-lactamas"/>
</dbReference>
<dbReference type="InterPro" id="IPR037482">
    <property type="entry name" value="ST1585_MBL-fold"/>
</dbReference>
<accession>A0A511V1D0</accession>
<dbReference type="SMART" id="SM00849">
    <property type="entry name" value="Lactamase_B"/>
    <property type="match status" value="1"/>
</dbReference>
<dbReference type="InterPro" id="IPR036866">
    <property type="entry name" value="RibonucZ/Hydroxyglut_hydro"/>
</dbReference>
<dbReference type="OrthoDB" id="9761531at2"/>
<reference evidence="2 3" key="1">
    <citation type="submission" date="2019-07" db="EMBL/GenBank/DDBJ databases">
        <title>Whole genome shotgun sequence of Cerasibacillus quisquiliarum NBRC 102429.</title>
        <authorList>
            <person name="Hosoyama A."/>
            <person name="Uohara A."/>
            <person name="Ohji S."/>
            <person name="Ichikawa N."/>
        </authorList>
    </citation>
    <scope>NUCLEOTIDE SEQUENCE [LARGE SCALE GENOMIC DNA]</scope>
    <source>
        <strain evidence="2 3">NBRC 102429</strain>
    </source>
</reference>
<dbReference type="GO" id="GO:0016787">
    <property type="term" value="F:hydrolase activity"/>
    <property type="evidence" value="ECO:0007669"/>
    <property type="project" value="UniProtKB-KW"/>
</dbReference>
<evidence type="ECO:0000259" key="1">
    <source>
        <dbReference type="SMART" id="SM00849"/>
    </source>
</evidence>
<dbReference type="SUPFAM" id="SSF56281">
    <property type="entry name" value="Metallo-hydrolase/oxidoreductase"/>
    <property type="match status" value="1"/>
</dbReference>
<organism evidence="2 3">
    <name type="scientific">Cerasibacillus quisquiliarum</name>
    <dbReference type="NCBI Taxonomy" id="227865"/>
    <lineage>
        <taxon>Bacteria</taxon>
        <taxon>Bacillati</taxon>
        <taxon>Bacillota</taxon>
        <taxon>Bacilli</taxon>
        <taxon>Bacillales</taxon>
        <taxon>Bacillaceae</taxon>
        <taxon>Cerasibacillus</taxon>
    </lineage>
</organism>
<dbReference type="InterPro" id="IPR050855">
    <property type="entry name" value="NDM-1-like"/>
</dbReference>
<dbReference type="AlphaFoldDB" id="A0A511V1D0"/>